<dbReference type="PANTHER" id="PTHR42715:SF28">
    <property type="entry name" value="BETA-GLUCOSIDASE L-RELATED"/>
    <property type="match status" value="1"/>
</dbReference>
<dbReference type="Gene3D" id="2.60.40.10">
    <property type="entry name" value="Immunoglobulins"/>
    <property type="match status" value="1"/>
</dbReference>
<feature type="signal peptide" evidence="14">
    <location>
        <begin position="1"/>
        <end position="21"/>
    </location>
</feature>
<dbReference type="SUPFAM" id="SSF51445">
    <property type="entry name" value="(Trans)glycosidases"/>
    <property type="match status" value="1"/>
</dbReference>
<keyword evidence="13" id="KW-0624">Polysaccharide degradation</keyword>
<dbReference type="Gene3D" id="3.40.50.1700">
    <property type="entry name" value="Glycoside hydrolase family 3 C-terminal domain"/>
    <property type="match status" value="1"/>
</dbReference>
<evidence type="ECO:0000256" key="5">
    <source>
        <dbReference type="ARBA" id="ARBA00012744"/>
    </source>
</evidence>
<evidence type="ECO:0000256" key="1">
    <source>
        <dbReference type="ARBA" id="ARBA00000448"/>
    </source>
</evidence>
<protein>
    <recommendedName>
        <fullName evidence="5">beta-glucosidase</fullName>
        <ecNumber evidence="5">3.2.1.21</ecNumber>
    </recommendedName>
</protein>
<evidence type="ECO:0000256" key="3">
    <source>
        <dbReference type="ARBA" id="ARBA00004987"/>
    </source>
</evidence>
<keyword evidence="10" id="KW-0325">Glycoprotein</keyword>
<keyword evidence="11" id="KW-0119">Carbohydrate metabolism</keyword>
<keyword evidence="7 14" id="KW-0732">Signal</keyword>
<evidence type="ECO:0000313" key="17">
    <source>
        <dbReference type="Proteomes" id="UP001583177"/>
    </source>
</evidence>
<feature type="domain" description="Fibronectin type III-like" evidence="15">
    <location>
        <begin position="647"/>
        <end position="717"/>
    </location>
</feature>
<dbReference type="InterPro" id="IPR050288">
    <property type="entry name" value="Cellulose_deg_GH3"/>
</dbReference>
<dbReference type="PANTHER" id="PTHR42715">
    <property type="entry name" value="BETA-GLUCOSIDASE"/>
    <property type="match status" value="1"/>
</dbReference>
<evidence type="ECO:0000256" key="12">
    <source>
        <dbReference type="ARBA" id="ARBA00023295"/>
    </source>
</evidence>
<evidence type="ECO:0000256" key="13">
    <source>
        <dbReference type="ARBA" id="ARBA00023326"/>
    </source>
</evidence>
<evidence type="ECO:0000256" key="8">
    <source>
        <dbReference type="ARBA" id="ARBA00022801"/>
    </source>
</evidence>
<gene>
    <name evidence="16" type="primary">CEL3A</name>
    <name evidence="16" type="ORF">Daus18300_011124</name>
</gene>
<evidence type="ECO:0000256" key="7">
    <source>
        <dbReference type="ARBA" id="ARBA00022729"/>
    </source>
</evidence>
<comment type="subcellular location">
    <subcellularLocation>
        <location evidence="2">Secreted</location>
    </subcellularLocation>
</comment>
<comment type="similarity">
    <text evidence="4">Belongs to the glycosyl hydrolase 3 family.</text>
</comment>
<dbReference type="EC" id="3.2.1.21" evidence="5"/>
<dbReference type="InterPro" id="IPR036962">
    <property type="entry name" value="Glyco_hydro_3_N_sf"/>
</dbReference>
<dbReference type="InterPro" id="IPR017853">
    <property type="entry name" value="GH"/>
</dbReference>
<keyword evidence="12 16" id="KW-0326">Glycosidase</keyword>
<comment type="pathway">
    <text evidence="3">Glycan metabolism; cellulose degradation.</text>
</comment>
<evidence type="ECO:0000256" key="6">
    <source>
        <dbReference type="ARBA" id="ARBA00022525"/>
    </source>
</evidence>
<reference evidence="16 17" key="1">
    <citation type="journal article" date="2024" name="IMA Fungus">
        <title>IMA Genome - F19 : A genome assembly and annotation guide to empower mycologists, including annotated draft genome sequences of Ceratocystis pirilliformis, Diaporthe australafricana, Fusarium ophioides, Paecilomyces lecythidis, and Sporothrix stenoceras.</title>
        <authorList>
            <person name="Aylward J."/>
            <person name="Wilson A.M."/>
            <person name="Visagie C.M."/>
            <person name="Spraker J."/>
            <person name="Barnes I."/>
            <person name="Buitendag C."/>
            <person name="Ceriani C."/>
            <person name="Del Mar Angel L."/>
            <person name="du Plessis D."/>
            <person name="Fuchs T."/>
            <person name="Gasser K."/>
            <person name="Kramer D."/>
            <person name="Li W."/>
            <person name="Munsamy K."/>
            <person name="Piso A."/>
            <person name="Price J.L."/>
            <person name="Sonnekus B."/>
            <person name="Thomas C."/>
            <person name="van der Nest A."/>
            <person name="van Dijk A."/>
            <person name="van Heerden A."/>
            <person name="van Vuuren N."/>
            <person name="Yilmaz N."/>
            <person name="Duong T.A."/>
            <person name="van der Merwe N.A."/>
            <person name="Wingfield M.J."/>
            <person name="Wingfield B.D."/>
        </authorList>
    </citation>
    <scope>NUCLEOTIDE SEQUENCE [LARGE SCALE GENOMIC DNA]</scope>
    <source>
        <strain evidence="16 17">CMW 18300</strain>
    </source>
</reference>
<evidence type="ECO:0000256" key="10">
    <source>
        <dbReference type="ARBA" id="ARBA00023180"/>
    </source>
</evidence>
<keyword evidence="8 16" id="KW-0378">Hydrolase</keyword>
<dbReference type="SUPFAM" id="SSF52279">
    <property type="entry name" value="Beta-D-glucan exohydrolase, C-terminal domain"/>
    <property type="match status" value="1"/>
</dbReference>
<evidence type="ECO:0000256" key="2">
    <source>
        <dbReference type="ARBA" id="ARBA00004613"/>
    </source>
</evidence>
<keyword evidence="17" id="KW-1185">Reference proteome</keyword>
<dbReference type="Pfam" id="PF14310">
    <property type="entry name" value="Fn3-like"/>
    <property type="match status" value="1"/>
</dbReference>
<name>A0ABR3W7K5_9PEZI</name>
<evidence type="ECO:0000313" key="16">
    <source>
        <dbReference type="EMBL" id="KAL1855307.1"/>
    </source>
</evidence>
<evidence type="ECO:0000259" key="15">
    <source>
        <dbReference type="SMART" id="SM01217"/>
    </source>
</evidence>
<dbReference type="Pfam" id="PF01915">
    <property type="entry name" value="Glyco_hydro_3_C"/>
    <property type="match status" value="1"/>
</dbReference>
<sequence>MFWNLCLATTFGLSLTTPALAQTFDWSAAYTKANASLAKLSLQDKVNIVTGVGWDKGPCVGNTPAISSINYPQLCLQDSPLGIRFGKGSTAFTPGIQAASTWDIDLIRQRGQFMGAEAKGAGVHVQLGPVAGPLGKIAQGGRNWEGFGPDPYLTGISMAETIQGMQGSGVQATAKHYILNEQEKNRDTVSSRVDDRSMHELYLWPFADSVKAGVASVMCSYNKINGTWACENDNALNKLLKQELGFPGYIMTDWDAQHSTVQAANTGLDMTMPGSDFNGGTILWGPQLTSAVNSGQVAQSRVDDMVRRILAAWYLVGQNAGYPPINIQANVQGDHKTNVRAVARDGIVLLKNTGSILPLKKPAKLALVGSAAVVNPSGANACTDRGCNTGTLGMGWGSGTSEYPYLSAPYDALKNRTSSDGTTLSVSSSDSTGNVASTVSGADAAIVVITSDSGEGYITVEGNAGDRNNLDAWNIKHSGNALVQAVATANKNTIVVVQTVGPIILESILALDGVKAVVWAGLGSQESGNALVDILYGSTSPSGKLPYTIAKSATDYGTAVISGDDNFPEGLYIDYRHFDQANIAPRFEFGFGLSYTNFTYSKLSVTSTVASGPATGPVVPGGRSDLFQQVATVTATITNAGSVAGAEVPQLYLTMPSGAPAAPPKQLRGFTKLLLQPGASGTATFNLRRRDLSYWDVSSQNWVVPKGNFAVSVGASSRDVRLTGSITVS</sequence>
<dbReference type="Gene3D" id="3.20.20.300">
    <property type="entry name" value="Glycoside hydrolase, family 3, N-terminal domain"/>
    <property type="match status" value="1"/>
</dbReference>
<organism evidence="16 17">
    <name type="scientific">Diaporthe australafricana</name>
    <dbReference type="NCBI Taxonomy" id="127596"/>
    <lineage>
        <taxon>Eukaryota</taxon>
        <taxon>Fungi</taxon>
        <taxon>Dikarya</taxon>
        <taxon>Ascomycota</taxon>
        <taxon>Pezizomycotina</taxon>
        <taxon>Sordariomycetes</taxon>
        <taxon>Sordariomycetidae</taxon>
        <taxon>Diaporthales</taxon>
        <taxon>Diaporthaceae</taxon>
        <taxon>Diaporthe</taxon>
    </lineage>
</organism>
<dbReference type="Pfam" id="PF00933">
    <property type="entry name" value="Glyco_hydro_3"/>
    <property type="match status" value="1"/>
</dbReference>
<evidence type="ECO:0000256" key="9">
    <source>
        <dbReference type="ARBA" id="ARBA00023001"/>
    </source>
</evidence>
<proteinExistence type="inferred from homology"/>
<dbReference type="EMBL" id="JAWRVE010000131">
    <property type="protein sequence ID" value="KAL1855307.1"/>
    <property type="molecule type" value="Genomic_DNA"/>
</dbReference>
<comment type="caution">
    <text evidence="16">The sequence shown here is derived from an EMBL/GenBank/DDBJ whole genome shotgun (WGS) entry which is preliminary data.</text>
</comment>
<dbReference type="InterPro" id="IPR002772">
    <property type="entry name" value="Glyco_hydro_3_C"/>
</dbReference>
<evidence type="ECO:0000256" key="4">
    <source>
        <dbReference type="ARBA" id="ARBA00005336"/>
    </source>
</evidence>
<dbReference type="InterPro" id="IPR026891">
    <property type="entry name" value="Fn3-like"/>
</dbReference>
<keyword evidence="9" id="KW-0136">Cellulose degradation</keyword>
<evidence type="ECO:0000256" key="11">
    <source>
        <dbReference type="ARBA" id="ARBA00023277"/>
    </source>
</evidence>
<dbReference type="GO" id="GO:0008422">
    <property type="term" value="F:beta-glucosidase activity"/>
    <property type="evidence" value="ECO:0007669"/>
    <property type="project" value="UniProtKB-EC"/>
</dbReference>
<accession>A0ABR3W7K5</accession>
<dbReference type="Proteomes" id="UP001583177">
    <property type="component" value="Unassembled WGS sequence"/>
</dbReference>
<comment type="catalytic activity">
    <reaction evidence="1">
        <text>Hydrolysis of terminal, non-reducing beta-D-glucosyl residues with release of beta-D-glucose.</text>
        <dbReference type="EC" id="3.2.1.21"/>
    </reaction>
</comment>
<dbReference type="InterPro" id="IPR013783">
    <property type="entry name" value="Ig-like_fold"/>
</dbReference>
<keyword evidence="6" id="KW-0964">Secreted</keyword>
<dbReference type="SMART" id="SM01217">
    <property type="entry name" value="Fn3_like"/>
    <property type="match status" value="1"/>
</dbReference>
<dbReference type="InterPro" id="IPR001764">
    <property type="entry name" value="Glyco_hydro_3_N"/>
</dbReference>
<dbReference type="InterPro" id="IPR036881">
    <property type="entry name" value="Glyco_hydro_3_C_sf"/>
</dbReference>
<evidence type="ECO:0000256" key="14">
    <source>
        <dbReference type="SAM" id="SignalP"/>
    </source>
</evidence>
<feature type="chain" id="PRO_5045517650" description="beta-glucosidase" evidence="14">
    <location>
        <begin position="22"/>
        <end position="729"/>
    </location>
</feature>
<dbReference type="PRINTS" id="PR00133">
    <property type="entry name" value="GLHYDRLASE3"/>
</dbReference>